<organism evidence="2 3">
    <name type="scientific">Pseudomonas batumici</name>
    <dbReference type="NCBI Taxonomy" id="226910"/>
    <lineage>
        <taxon>Bacteria</taxon>
        <taxon>Pseudomonadati</taxon>
        <taxon>Pseudomonadota</taxon>
        <taxon>Gammaproteobacteria</taxon>
        <taxon>Pseudomonadales</taxon>
        <taxon>Pseudomonadaceae</taxon>
        <taxon>Pseudomonas</taxon>
    </lineage>
</organism>
<dbReference type="STRING" id="226910.UCMB321_5678"/>
<sequence>MTCLMTPARCCSSSAESCWRAVVFCTSWLAAWKGGQGLRYCVFSSRDTAMSLNPILRTWRRLSRSLRDDKERAMTARLPDPVVDTPMIVTLDELRAYEYDPRVNRNPLYDEIRASILSRGLDAPPPITRRPGEAHFIIRNGGNTRLAILNDLWRETRDERFFRIHCLFRPWPARGEIVALAGHLTESDLHGGLTFIERALGVERLKAFYEQELEAQLSQRELAKRLMADGYPVSQSHISKMQDTVRYLLPAIPNTLYAGLGKPQIEKLTALRRSSERAWLKHAGAAVQARDHGPLFQETLALFDQGDFSFERFQDELLHKLAQLLGQDYNALKLDLLEPERQVLQQHALGFTLTSPSLSPPLMAGQIGQATDQASRPSEVPASSNPVMDGEAVPPVRLGELELSDGLPFTLAADEPPTGLQGHIDSTTPQHMPFTDVIDSLQVSDEGDAIPGVASMLQPFVAVQVDEPNGVVDCDDLEGAVDDPEGLRQVIFGLVRDIADEVALAPEFFCARDQGLGYQCIHPVSWGTDSFTVTPEGLTPRAHILLNLLAGLSDGCGLASGPGPLRGNAHLALPFEMPSDRFAVKLGQLLLGGSPLDDQPASRLERLSDAALIKLFRVIRLARRLIERQEDRPVSQVI</sequence>
<name>A0A0C2E456_9PSED</name>
<reference evidence="2 3" key="1">
    <citation type="submission" date="2015-01" db="EMBL/GenBank/DDBJ databases">
        <title>Complete genome of Pseudomonas batumici UCM B-321 producer of the batumin antibiotic with strong antistaphilococcal and potential anticancer activity.</title>
        <authorList>
            <person name="Klochko V.V."/>
            <person name="Zelena L.B."/>
            <person name="Elena K.A."/>
            <person name="Reva O.N."/>
        </authorList>
    </citation>
    <scope>NUCLEOTIDE SEQUENCE [LARGE SCALE GENOMIC DNA]</scope>
    <source>
        <strain evidence="2 3">UCM B-321</strain>
    </source>
</reference>
<dbReference type="InterPro" id="IPR036086">
    <property type="entry name" value="ParB/Sulfiredoxin_sf"/>
</dbReference>
<evidence type="ECO:0000313" key="3">
    <source>
        <dbReference type="Proteomes" id="UP000031535"/>
    </source>
</evidence>
<dbReference type="NCBIfam" id="TIGR03764">
    <property type="entry name" value="ICE_PFGI_1_parB"/>
    <property type="match status" value="1"/>
</dbReference>
<keyword evidence="3" id="KW-1185">Reference proteome</keyword>
<feature type="compositionally biased region" description="Polar residues" evidence="1">
    <location>
        <begin position="368"/>
        <end position="386"/>
    </location>
</feature>
<proteinExistence type="predicted"/>
<protein>
    <submittedName>
        <fullName evidence="2">Protein with ParB-like nuclease domain in PFGI-1-like cluster</fullName>
    </submittedName>
</protein>
<evidence type="ECO:0000313" key="2">
    <source>
        <dbReference type="EMBL" id="KIH80549.1"/>
    </source>
</evidence>
<comment type="caution">
    <text evidence="2">The sequence shown here is derived from an EMBL/GenBank/DDBJ whole genome shotgun (WGS) entry which is preliminary data.</text>
</comment>
<accession>A0A0C2E456</accession>
<dbReference type="SUPFAM" id="SSF110849">
    <property type="entry name" value="ParB/Sulfiredoxin"/>
    <property type="match status" value="1"/>
</dbReference>
<feature type="region of interest" description="Disordered" evidence="1">
    <location>
        <begin position="368"/>
        <end position="389"/>
    </location>
</feature>
<gene>
    <name evidence="2" type="ORF">UCMB321_5678</name>
</gene>
<evidence type="ECO:0000256" key="1">
    <source>
        <dbReference type="SAM" id="MobiDB-lite"/>
    </source>
</evidence>
<dbReference type="AlphaFoldDB" id="A0A0C2E456"/>
<dbReference type="EMBL" id="JXDG01000111">
    <property type="protein sequence ID" value="KIH80549.1"/>
    <property type="molecule type" value="Genomic_DNA"/>
</dbReference>
<dbReference type="PATRIC" id="fig|226910.6.peg.5664"/>
<dbReference type="InterPro" id="IPR022304">
    <property type="entry name" value="ICE_PFGI_1_ParB"/>
</dbReference>
<dbReference type="Proteomes" id="UP000031535">
    <property type="component" value="Unassembled WGS sequence"/>
</dbReference>